<comment type="pathway">
    <text evidence="2">Nitrogen metabolism; urea cycle; L-ornithine and urea from L-arginine: step 1/1.</text>
</comment>
<dbReference type="Pfam" id="PF00491">
    <property type="entry name" value="Arginase"/>
    <property type="match status" value="1"/>
</dbReference>
<evidence type="ECO:0000256" key="3">
    <source>
        <dbReference type="ARBA" id="ARBA00012168"/>
    </source>
</evidence>
<dbReference type="GO" id="GO:0030145">
    <property type="term" value="F:manganese ion binding"/>
    <property type="evidence" value="ECO:0007669"/>
    <property type="project" value="TreeGrafter"/>
</dbReference>
<dbReference type="PANTHER" id="PTHR43782">
    <property type="entry name" value="ARGINASE"/>
    <property type="match status" value="1"/>
</dbReference>
<keyword evidence="5" id="KW-0056">Arginine metabolism</keyword>
<evidence type="ECO:0000256" key="1">
    <source>
        <dbReference type="ARBA" id="ARBA00001936"/>
    </source>
</evidence>
<evidence type="ECO:0000256" key="9">
    <source>
        <dbReference type="PROSITE-ProRule" id="PRU00742"/>
    </source>
</evidence>
<dbReference type="EC" id="3.5.3.1" evidence="3"/>
<dbReference type="CDD" id="cd09989">
    <property type="entry name" value="Arginase"/>
    <property type="match status" value="1"/>
</dbReference>
<comment type="cofactor">
    <cofactor evidence="1">
        <name>Mn(2+)</name>
        <dbReference type="ChEBI" id="CHEBI:29035"/>
    </cofactor>
</comment>
<dbReference type="HOGENOM" id="CLU_039478_6_2_10"/>
<comment type="similarity">
    <text evidence="9">Belongs to the arginase family.</text>
</comment>
<dbReference type="STRING" id="755732.Fluta_0519"/>
<evidence type="ECO:0000256" key="8">
    <source>
        <dbReference type="ARBA" id="ARBA00023211"/>
    </source>
</evidence>
<dbReference type="SMR" id="F2IFR6"/>
<dbReference type="Gene3D" id="3.40.800.10">
    <property type="entry name" value="Ureohydrolase domain"/>
    <property type="match status" value="1"/>
</dbReference>
<protein>
    <recommendedName>
        <fullName evidence="4">Arginase</fullName>
        <ecNumber evidence="3">3.5.3.1</ecNumber>
    </recommendedName>
</protein>
<dbReference type="OrthoDB" id="9788689at2"/>
<dbReference type="PANTHER" id="PTHR43782:SF3">
    <property type="entry name" value="ARGINASE"/>
    <property type="match status" value="1"/>
</dbReference>
<evidence type="ECO:0000256" key="7">
    <source>
        <dbReference type="ARBA" id="ARBA00022801"/>
    </source>
</evidence>
<accession>F2IFR6</accession>
<keyword evidence="6" id="KW-0479">Metal-binding</keyword>
<dbReference type="Proteomes" id="UP000007463">
    <property type="component" value="Chromosome"/>
</dbReference>
<dbReference type="KEGG" id="fte:Fluta_0519"/>
<keyword evidence="7 10" id="KW-0378">Hydrolase</keyword>
<evidence type="ECO:0000256" key="6">
    <source>
        <dbReference type="ARBA" id="ARBA00022723"/>
    </source>
</evidence>
<evidence type="ECO:0000313" key="11">
    <source>
        <dbReference type="Proteomes" id="UP000007463"/>
    </source>
</evidence>
<evidence type="ECO:0000256" key="5">
    <source>
        <dbReference type="ARBA" id="ARBA00022503"/>
    </source>
</evidence>
<reference evidence="11" key="2">
    <citation type="submission" date="2011-02" db="EMBL/GenBank/DDBJ databases">
        <title>The complete genome of Fluviicola taffensis DSM 16823.</title>
        <authorList>
            <consortium name="US DOE Joint Genome Institute (JGI-PGF)"/>
            <person name="Lucas S."/>
            <person name="Copeland A."/>
            <person name="Lapidus A."/>
            <person name="Bruce D."/>
            <person name="Goodwin L."/>
            <person name="Pitluck S."/>
            <person name="Kyrpides N."/>
            <person name="Mavromatis K."/>
            <person name="Ivanova N."/>
            <person name="Mikhailova N."/>
            <person name="Pagani I."/>
            <person name="Chertkov O."/>
            <person name="Detter J.C."/>
            <person name="Han C."/>
            <person name="Tapia R."/>
            <person name="Land M."/>
            <person name="Hauser L."/>
            <person name="Markowitz V."/>
            <person name="Cheng J.-F."/>
            <person name="Hugenholtz P."/>
            <person name="Woyke T."/>
            <person name="Wu D."/>
            <person name="Tindall B."/>
            <person name="Pomrenke H.G."/>
            <person name="Brambilla E."/>
            <person name="Klenk H.-P."/>
            <person name="Eisen J.A."/>
        </authorList>
    </citation>
    <scope>NUCLEOTIDE SEQUENCE [LARGE SCALE GENOMIC DNA]</scope>
    <source>
        <strain evidence="11">DSM 16823 / RW262 / RW262</strain>
    </source>
</reference>
<proteinExistence type="inferred from homology"/>
<dbReference type="EMBL" id="CP002542">
    <property type="protein sequence ID" value="AEA42524.1"/>
    <property type="molecule type" value="Genomic_DNA"/>
</dbReference>
<dbReference type="eggNOG" id="COG0010">
    <property type="taxonomic scope" value="Bacteria"/>
</dbReference>
<dbReference type="SUPFAM" id="SSF52768">
    <property type="entry name" value="Arginase/deacetylase"/>
    <property type="match status" value="1"/>
</dbReference>
<evidence type="ECO:0000313" key="10">
    <source>
        <dbReference type="EMBL" id="AEA42524.1"/>
    </source>
</evidence>
<evidence type="ECO:0000256" key="2">
    <source>
        <dbReference type="ARBA" id="ARBA00005098"/>
    </source>
</evidence>
<dbReference type="AlphaFoldDB" id="F2IFR6"/>
<gene>
    <name evidence="10" type="ordered locus">Fluta_0519</name>
</gene>
<name>F2IFR6_FLUTR</name>
<keyword evidence="8" id="KW-0464">Manganese</keyword>
<dbReference type="RefSeq" id="WP_013685298.1">
    <property type="nucleotide sequence ID" value="NC_015321.1"/>
</dbReference>
<dbReference type="PROSITE" id="PS51409">
    <property type="entry name" value="ARGINASE_2"/>
    <property type="match status" value="1"/>
</dbReference>
<dbReference type="InterPro" id="IPR006035">
    <property type="entry name" value="Ureohydrolase"/>
</dbReference>
<sequence length="317" mass="34588">MHRKIEIIVNNSELTAGTRGASLGPGAIMTAARKANSPYFGLYPLHPLPDLNHFLDRENETEFAKNIIPYKQVFESVATKTQSVIEKGSFPIILAGDHGSAAGTIAGIKAAFPNKRLGVIWIDAHGDLHSPYTTPSGNMHGMPLSLSLGNDNLGYQRNTPSEQTIQIWNELKFKYTNASKVNPSDLIFIGVRDTEHEEDQLIAENNITNHTVEAIRKDGAPAIVTQTLKQLEPCDIIYVSFDVDSMDPEITSFGTGTPVGNGIFPEEAEEILTLLAKNPKTVCIEFVEVNPCLDNKINVMAETAFSLLEKVSAALNS</sequence>
<dbReference type="InterPro" id="IPR014033">
    <property type="entry name" value="Arginase"/>
</dbReference>
<dbReference type="InterPro" id="IPR023696">
    <property type="entry name" value="Ureohydrolase_dom_sf"/>
</dbReference>
<reference evidence="10 11" key="1">
    <citation type="journal article" date="2011" name="Stand. Genomic Sci.">
        <title>Complete genome sequence of the gliding freshwater bacterium Fluviicola taffensis type strain (RW262).</title>
        <authorList>
            <person name="Woyke T."/>
            <person name="Chertkov O."/>
            <person name="Lapidus A."/>
            <person name="Nolan M."/>
            <person name="Lucas S."/>
            <person name="Del Rio T.G."/>
            <person name="Tice H."/>
            <person name="Cheng J.F."/>
            <person name="Tapia R."/>
            <person name="Han C."/>
            <person name="Goodwin L."/>
            <person name="Pitluck S."/>
            <person name="Liolios K."/>
            <person name="Pagani I."/>
            <person name="Ivanova N."/>
            <person name="Huntemann M."/>
            <person name="Mavromatis K."/>
            <person name="Mikhailova N."/>
            <person name="Pati A."/>
            <person name="Chen A."/>
            <person name="Palaniappan K."/>
            <person name="Land M."/>
            <person name="Hauser L."/>
            <person name="Brambilla E.M."/>
            <person name="Rohde M."/>
            <person name="Mwirichia R."/>
            <person name="Sikorski J."/>
            <person name="Tindall B.J."/>
            <person name="Goker M."/>
            <person name="Bristow J."/>
            <person name="Eisen J.A."/>
            <person name="Markowitz V."/>
            <person name="Hugenholtz P."/>
            <person name="Klenk H.P."/>
            <person name="Kyrpides N.C."/>
        </authorList>
    </citation>
    <scope>NUCLEOTIDE SEQUENCE [LARGE SCALE GENOMIC DNA]</scope>
    <source>
        <strain evidence="11">DSM 16823 / RW262 / RW262</strain>
    </source>
</reference>
<dbReference type="GO" id="GO:0004053">
    <property type="term" value="F:arginase activity"/>
    <property type="evidence" value="ECO:0007669"/>
    <property type="project" value="UniProtKB-EC"/>
</dbReference>
<dbReference type="GO" id="GO:0005829">
    <property type="term" value="C:cytosol"/>
    <property type="evidence" value="ECO:0007669"/>
    <property type="project" value="TreeGrafter"/>
</dbReference>
<evidence type="ECO:0000256" key="4">
    <source>
        <dbReference type="ARBA" id="ARBA00018123"/>
    </source>
</evidence>
<keyword evidence="11" id="KW-1185">Reference proteome</keyword>
<organism evidence="10 11">
    <name type="scientific">Fluviicola taffensis (strain DSM 16823 / NCIMB 13979 / RW262)</name>
    <dbReference type="NCBI Taxonomy" id="755732"/>
    <lineage>
        <taxon>Bacteria</taxon>
        <taxon>Pseudomonadati</taxon>
        <taxon>Bacteroidota</taxon>
        <taxon>Flavobacteriia</taxon>
        <taxon>Flavobacteriales</taxon>
        <taxon>Crocinitomicaceae</taxon>
        <taxon>Fluviicola</taxon>
    </lineage>
</organism>
<dbReference type="GO" id="GO:0006525">
    <property type="term" value="P:arginine metabolic process"/>
    <property type="evidence" value="ECO:0007669"/>
    <property type="project" value="UniProtKB-KW"/>
</dbReference>
<dbReference type="PRINTS" id="PR00116">
    <property type="entry name" value="ARGINASE"/>
</dbReference>